<dbReference type="InParanoid" id="A0A0C2WY95"/>
<accession>A0A0C2WY95</accession>
<evidence type="ECO:0000313" key="1">
    <source>
        <dbReference type="EMBL" id="KIL61368.1"/>
    </source>
</evidence>
<sequence length="55" mass="6256">MEKFGNWCGCRSSFSLMPELIVLAIHRTSPFVEKASRSWFLSFPVVTRPLSQLPA</sequence>
<proteinExistence type="predicted"/>
<dbReference type="AlphaFoldDB" id="A0A0C2WY95"/>
<dbReference type="Proteomes" id="UP000054549">
    <property type="component" value="Unassembled WGS sequence"/>
</dbReference>
<gene>
    <name evidence="1" type="ORF">M378DRAFT_167014</name>
</gene>
<reference evidence="1 2" key="1">
    <citation type="submission" date="2014-04" db="EMBL/GenBank/DDBJ databases">
        <title>Evolutionary Origins and Diversification of the Mycorrhizal Mutualists.</title>
        <authorList>
            <consortium name="DOE Joint Genome Institute"/>
            <consortium name="Mycorrhizal Genomics Consortium"/>
            <person name="Kohler A."/>
            <person name="Kuo A."/>
            <person name="Nagy L.G."/>
            <person name="Floudas D."/>
            <person name="Copeland A."/>
            <person name="Barry K.W."/>
            <person name="Cichocki N."/>
            <person name="Veneault-Fourrey C."/>
            <person name="LaButti K."/>
            <person name="Lindquist E.A."/>
            <person name="Lipzen A."/>
            <person name="Lundell T."/>
            <person name="Morin E."/>
            <person name="Murat C."/>
            <person name="Riley R."/>
            <person name="Ohm R."/>
            <person name="Sun H."/>
            <person name="Tunlid A."/>
            <person name="Henrissat B."/>
            <person name="Grigoriev I.V."/>
            <person name="Hibbett D.S."/>
            <person name="Martin F."/>
        </authorList>
    </citation>
    <scope>NUCLEOTIDE SEQUENCE [LARGE SCALE GENOMIC DNA]</scope>
    <source>
        <strain evidence="1 2">Koide BX008</strain>
    </source>
</reference>
<feature type="non-terminal residue" evidence="1">
    <location>
        <position position="55"/>
    </location>
</feature>
<organism evidence="1 2">
    <name type="scientific">Amanita muscaria (strain Koide BX008)</name>
    <dbReference type="NCBI Taxonomy" id="946122"/>
    <lineage>
        <taxon>Eukaryota</taxon>
        <taxon>Fungi</taxon>
        <taxon>Dikarya</taxon>
        <taxon>Basidiomycota</taxon>
        <taxon>Agaricomycotina</taxon>
        <taxon>Agaricomycetes</taxon>
        <taxon>Agaricomycetidae</taxon>
        <taxon>Agaricales</taxon>
        <taxon>Pluteineae</taxon>
        <taxon>Amanitaceae</taxon>
        <taxon>Amanita</taxon>
    </lineage>
</organism>
<evidence type="ECO:0000313" key="2">
    <source>
        <dbReference type="Proteomes" id="UP000054549"/>
    </source>
</evidence>
<protein>
    <submittedName>
        <fullName evidence="1">Uncharacterized protein</fullName>
    </submittedName>
</protein>
<keyword evidence="2" id="KW-1185">Reference proteome</keyword>
<dbReference type="HOGENOM" id="CLU_3037792_0_0_1"/>
<name>A0A0C2WY95_AMAMK</name>
<dbReference type="EMBL" id="KN818285">
    <property type="protein sequence ID" value="KIL61368.1"/>
    <property type="molecule type" value="Genomic_DNA"/>
</dbReference>